<feature type="compositionally biased region" description="Polar residues" evidence="1">
    <location>
        <begin position="68"/>
        <end position="81"/>
    </location>
</feature>
<comment type="caution">
    <text evidence="2">The sequence shown here is derived from an EMBL/GenBank/DDBJ whole genome shotgun (WGS) entry which is preliminary data.</text>
</comment>
<dbReference type="EMBL" id="CM029053">
    <property type="protein sequence ID" value="KAG2547668.1"/>
    <property type="molecule type" value="Genomic_DNA"/>
</dbReference>
<feature type="compositionally biased region" description="Basic residues" evidence="1">
    <location>
        <begin position="83"/>
        <end position="97"/>
    </location>
</feature>
<sequence length="223" mass="24926">MFQCKKMMDMEGFLGQLIDKHREQLRRGARTASARPPSSCTTPWPAAARGASRGSPSRRSPASAGWWRTSSTALGVPSTSSRGRGRRPRMRRRRRLHLAAAAGGLPPAGALRRPPAGRDDDAGGAAAPAGGLADGRGPGRRRPRRAGLQRLRRWARELRWIRRRRNLQRRRRRHLQRCPVCPASHRRRSSACCLPAAATCLLLPYIHIYRIMSCRVYYVSVPS</sequence>
<evidence type="ECO:0000256" key="1">
    <source>
        <dbReference type="SAM" id="MobiDB-lite"/>
    </source>
</evidence>
<feature type="compositionally biased region" description="Basic residues" evidence="1">
    <location>
        <begin position="138"/>
        <end position="147"/>
    </location>
</feature>
<protein>
    <submittedName>
        <fullName evidence="2">Uncharacterized protein</fullName>
    </submittedName>
</protein>
<proteinExistence type="predicted"/>
<dbReference type="Proteomes" id="UP000823388">
    <property type="component" value="Chromosome 9K"/>
</dbReference>
<feature type="region of interest" description="Disordered" evidence="1">
    <location>
        <begin position="25"/>
        <end position="147"/>
    </location>
</feature>
<keyword evidence="3" id="KW-1185">Reference proteome</keyword>
<gene>
    <name evidence="2" type="ORF">PVAP13_9KG152885</name>
</gene>
<feature type="compositionally biased region" description="Low complexity" evidence="1">
    <location>
        <begin position="98"/>
        <end position="114"/>
    </location>
</feature>
<organism evidence="2 3">
    <name type="scientific">Panicum virgatum</name>
    <name type="common">Blackwell switchgrass</name>
    <dbReference type="NCBI Taxonomy" id="38727"/>
    <lineage>
        <taxon>Eukaryota</taxon>
        <taxon>Viridiplantae</taxon>
        <taxon>Streptophyta</taxon>
        <taxon>Embryophyta</taxon>
        <taxon>Tracheophyta</taxon>
        <taxon>Spermatophyta</taxon>
        <taxon>Magnoliopsida</taxon>
        <taxon>Liliopsida</taxon>
        <taxon>Poales</taxon>
        <taxon>Poaceae</taxon>
        <taxon>PACMAD clade</taxon>
        <taxon>Panicoideae</taxon>
        <taxon>Panicodae</taxon>
        <taxon>Paniceae</taxon>
        <taxon>Panicinae</taxon>
        <taxon>Panicum</taxon>
        <taxon>Panicum sect. Hiantes</taxon>
    </lineage>
</organism>
<reference evidence="2" key="1">
    <citation type="submission" date="2020-05" db="EMBL/GenBank/DDBJ databases">
        <title>WGS assembly of Panicum virgatum.</title>
        <authorList>
            <person name="Lovell J.T."/>
            <person name="Jenkins J."/>
            <person name="Shu S."/>
            <person name="Juenger T.E."/>
            <person name="Schmutz J."/>
        </authorList>
    </citation>
    <scope>NUCLEOTIDE SEQUENCE</scope>
    <source>
        <strain evidence="2">AP13</strain>
    </source>
</reference>
<feature type="compositionally biased region" description="Low complexity" evidence="1">
    <location>
        <begin position="45"/>
        <end position="65"/>
    </location>
</feature>
<dbReference type="AlphaFoldDB" id="A0A8T0NFM6"/>
<accession>A0A8T0NFM6</accession>
<evidence type="ECO:0000313" key="2">
    <source>
        <dbReference type="EMBL" id="KAG2547668.1"/>
    </source>
</evidence>
<evidence type="ECO:0000313" key="3">
    <source>
        <dbReference type="Proteomes" id="UP000823388"/>
    </source>
</evidence>
<name>A0A8T0NFM6_PANVG</name>